<proteinExistence type="predicted"/>
<sequence>MSRLKSRYAAQDESSGSVFDEKQSSNGVAVDGPALSSSNMTPSFSSPGQRILLSLFSNTAYK</sequence>
<keyword evidence="3" id="KW-1185">Reference proteome</keyword>
<reference evidence="2 3" key="2">
    <citation type="submission" date="2018-11" db="EMBL/GenBank/DDBJ databases">
        <authorList>
            <consortium name="Pathogen Informatics"/>
        </authorList>
    </citation>
    <scope>NUCLEOTIDE SEQUENCE [LARGE SCALE GENOMIC DNA]</scope>
</reference>
<evidence type="ECO:0000256" key="1">
    <source>
        <dbReference type="SAM" id="MobiDB-lite"/>
    </source>
</evidence>
<dbReference type="Proteomes" id="UP000267096">
    <property type="component" value="Unassembled WGS sequence"/>
</dbReference>
<feature type="region of interest" description="Disordered" evidence="1">
    <location>
        <begin position="1"/>
        <end position="48"/>
    </location>
</feature>
<accession>A0A0M3JEG3</accession>
<feature type="compositionally biased region" description="Low complexity" evidence="1">
    <location>
        <begin position="36"/>
        <end position="46"/>
    </location>
</feature>
<dbReference type="WBParaSite" id="ASIM_0000600901-mRNA-1">
    <property type="protein sequence ID" value="ASIM_0000600901-mRNA-1"/>
    <property type="gene ID" value="ASIM_0000600901"/>
</dbReference>
<gene>
    <name evidence="2" type="ORF">ASIM_LOCUS5796</name>
</gene>
<evidence type="ECO:0000313" key="2">
    <source>
        <dbReference type="EMBL" id="VDK26083.1"/>
    </source>
</evidence>
<protein>
    <submittedName>
        <fullName evidence="2 4">Uncharacterized protein</fullName>
    </submittedName>
</protein>
<evidence type="ECO:0000313" key="3">
    <source>
        <dbReference type="Proteomes" id="UP000267096"/>
    </source>
</evidence>
<reference evidence="4" key="1">
    <citation type="submission" date="2017-02" db="UniProtKB">
        <authorList>
            <consortium name="WormBaseParasite"/>
        </authorList>
    </citation>
    <scope>IDENTIFICATION</scope>
</reference>
<organism evidence="4">
    <name type="scientific">Anisakis simplex</name>
    <name type="common">Herring worm</name>
    <dbReference type="NCBI Taxonomy" id="6269"/>
    <lineage>
        <taxon>Eukaryota</taxon>
        <taxon>Metazoa</taxon>
        <taxon>Ecdysozoa</taxon>
        <taxon>Nematoda</taxon>
        <taxon>Chromadorea</taxon>
        <taxon>Rhabditida</taxon>
        <taxon>Spirurina</taxon>
        <taxon>Ascaridomorpha</taxon>
        <taxon>Ascaridoidea</taxon>
        <taxon>Anisakidae</taxon>
        <taxon>Anisakis</taxon>
        <taxon>Anisakis simplex complex</taxon>
    </lineage>
</organism>
<name>A0A0M3JEG3_ANISI</name>
<dbReference type="EMBL" id="UYRR01011741">
    <property type="protein sequence ID" value="VDK26083.1"/>
    <property type="molecule type" value="Genomic_DNA"/>
</dbReference>
<dbReference type="AlphaFoldDB" id="A0A0M3JEG3"/>
<evidence type="ECO:0000313" key="4">
    <source>
        <dbReference type="WBParaSite" id="ASIM_0000600901-mRNA-1"/>
    </source>
</evidence>